<evidence type="ECO:0000256" key="1">
    <source>
        <dbReference type="SAM" id="MobiDB-lite"/>
    </source>
</evidence>
<feature type="region of interest" description="Disordered" evidence="1">
    <location>
        <begin position="13"/>
        <end position="38"/>
    </location>
</feature>
<organism evidence="2 3">
    <name type="scientific">Candidatus Terrybacteria bacterium RIFCSPHIGHO2_01_FULL_48_17</name>
    <dbReference type="NCBI Taxonomy" id="1802362"/>
    <lineage>
        <taxon>Bacteria</taxon>
        <taxon>Candidatus Terryibacteriota</taxon>
    </lineage>
</organism>
<proteinExistence type="predicted"/>
<evidence type="ECO:0008006" key="4">
    <source>
        <dbReference type="Google" id="ProtNLM"/>
    </source>
</evidence>
<sequence length="137" mass="15232">MYIFLVVPKNPKKDESASINQEQTTQPQWETKTDEQPPVTITVTPLKLGKDIPLWKFDVAFDAHSGSLDDDPLVVATLIDDKGNIYQPIAWEGPGAGGHHREGVLVFDPINPIPSFVELKIKGVGGILERSFKWNIE</sequence>
<feature type="compositionally biased region" description="Polar residues" evidence="1">
    <location>
        <begin position="17"/>
        <end position="30"/>
    </location>
</feature>
<dbReference type="STRING" id="1802362.A2806_01905"/>
<reference evidence="2 3" key="1">
    <citation type="journal article" date="2016" name="Nat. Commun.">
        <title>Thousands of microbial genomes shed light on interconnected biogeochemical processes in an aquifer system.</title>
        <authorList>
            <person name="Anantharaman K."/>
            <person name="Brown C.T."/>
            <person name="Hug L.A."/>
            <person name="Sharon I."/>
            <person name="Castelle C.J."/>
            <person name="Probst A.J."/>
            <person name="Thomas B.C."/>
            <person name="Singh A."/>
            <person name="Wilkins M.J."/>
            <person name="Karaoz U."/>
            <person name="Brodie E.L."/>
            <person name="Williams K.H."/>
            <person name="Hubbard S.S."/>
            <person name="Banfield J.F."/>
        </authorList>
    </citation>
    <scope>NUCLEOTIDE SEQUENCE [LARGE SCALE GENOMIC DNA]</scope>
</reference>
<dbReference type="AlphaFoldDB" id="A0A1G2PMV2"/>
<gene>
    <name evidence="2" type="ORF">A2806_01905</name>
</gene>
<dbReference type="EMBL" id="MHSS01000001">
    <property type="protein sequence ID" value="OHA49069.1"/>
    <property type="molecule type" value="Genomic_DNA"/>
</dbReference>
<protein>
    <recommendedName>
        <fullName evidence="4">DUF4352 domain-containing protein</fullName>
    </recommendedName>
</protein>
<name>A0A1G2PMV2_9BACT</name>
<evidence type="ECO:0000313" key="3">
    <source>
        <dbReference type="Proteomes" id="UP000177629"/>
    </source>
</evidence>
<accession>A0A1G2PMV2</accession>
<comment type="caution">
    <text evidence="2">The sequence shown here is derived from an EMBL/GenBank/DDBJ whole genome shotgun (WGS) entry which is preliminary data.</text>
</comment>
<evidence type="ECO:0000313" key="2">
    <source>
        <dbReference type="EMBL" id="OHA49069.1"/>
    </source>
</evidence>
<dbReference type="Proteomes" id="UP000177629">
    <property type="component" value="Unassembled WGS sequence"/>
</dbReference>